<accession>A0A8C9Z2D3</accession>
<dbReference type="SUPFAM" id="SSF57850">
    <property type="entry name" value="RING/U-box"/>
    <property type="match status" value="1"/>
</dbReference>
<dbReference type="Proteomes" id="UP000694568">
    <property type="component" value="Unplaced"/>
</dbReference>
<evidence type="ECO:0000259" key="6">
    <source>
        <dbReference type="PROSITE" id="PS50089"/>
    </source>
</evidence>
<feature type="domain" description="RING-type" evidence="6">
    <location>
        <begin position="7"/>
        <end position="61"/>
    </location>
</feature>
<dbReference type="AlphaFoldDB" id="A0A8C9Z2D3"/>
<keyword evidence="3" id="KW-0862">Zinc</keyword>
<feature type="compositionally biased region" description="Polar residues" evidence="5">
    <location>
        <begin position="644"/>
        <end position="656"/>
    </location>
</feature>
<feature type="compositionally biased region" description="Polar residues" evidence="5">
    <location>
        <begin position="375"/>
        <end position="386"/>
    </location>
</feature>
<name>A0A8C9Z2D3_SANLU</name>
<keyword evidence="8" id="KW-1185">Reference proteome</keyword>
<reference evidence="7" key="1">
    <citation type="submission" date="2025-08" db="UniProtKB">
        <authorList>
            <consortium name="Ensembl"/>
        </authorList>
    </citation>
    <scope>IDENTIFICATION</scope>
</reference>
<dbReference type="InterPro" id="IPR013083">
    <property type="entry name" value="Znf_RING/FYVE/PHD"/>
</dbReference>
<dbReference type="InterPro" id="IPR051435">
    <property type="entry name" value="RING_finger_E3_ubiq-ligases"/>
</dbReference>
<evidence type="ECO:0000256" key="2">
    <source>
        <dbReference type="ARBA" id="ARBA00022771"/>
    </source>
</evidence>
<proteinExistence type="predicted"/>
<dbReference type="InterPro" id="IPR017907">
    <property type="entry name" value="Znf_RING_CS"/>
</dbReference>
<evidence type="ECO:0000256" key="5">
    <source>
        <dbReference type="SAM" id="MobiDB-lite"/>
    </source>
</evidence>
<feature type="region of interest" description="Disordered" evidence="5">
    <location>
        <begin position="93"/>
        <end position="138"/>
    </location>
</feature>
<dbReference type="PANTHER" id="PTHR22791">
    <property type="entry name" value="RING-TYPE DOMAIN-CONTAINING PROTEIN"/>
    <property type="match status" value="1"/>
</dbReference>
<feature type="compositionally biased region" description="Acidic residues" evidence="5">
    <location>
        <begin position="94"/>
        <end position="128"/>
    </location>
</feature>
<dbReference type="GO" id="GO:0008270">
    <property type="term" value="F:zinc ion binding"/>
    <property type="evidence" value="ECO:0007669"/>
    <property type="project" value="UniProtKB-KW"/>
</dbReference>
<dbReference type="Ensembl" id="ENSSLUT00000031726.1">
    <property type="protein sequence ID" value="ENSSLUP00000030742.1"/>
    <property type="gene ID" value="ENSSLUG00000013757.1"/>
</dbReference>
<dbReference type="SMART" id="SM00184">
    <property type="entry name" value="RING"/>
    <property type="match status" value="1"/>
</dbReference>
<dbReference type="GeneTree" id="ENSGT00730000112287"/>
<feature type="compositionally biased region" description="Polar residues" evidence="5">
    <location>
        <begin position="399"/>
        <end position="412"/>
    </location>
</feature>
<keyword evidence="2 4" id="KW-0863">Zinc-finger</keyword>
<feature type="region of interest" description="Disordered" evidence="5">
    <location>
        <begin position="628"/>
        <end position="656"/>
    </location>
</feature>
<organism evidence="7 8">
    <name type="scientific">Sander lucioperca</name>
    <name type="common">Pike-perch</name>
    <name type="synonym">Perca lucioperca</name>
    <dbReference type="NCBI Taxonomy" id="283035"/>
    <lineage>
        <taxon>Eukaryota</taxon>
        <taxon>Metazoa</taxon>
        <taxon>Chordata</taxon>
        <taxon>Craniata</taxon>
        <taxon>Vertebrata</taxon>
        <taxon>Euteleostomi</taxon>
        <taxon>Actinopterygii</taxon>
        <taxon>Neopterygii</taxon>
        <taxon>Teleostei</taxon>
        <taxon>Neoteleostei</taxon>
        <taxon>Acanthomorphata</taxon>
        <taxon>Eupercaria</taxon>
        <taxon>Perciformes</taxon>
        <taxon>Percoidei</taxon>
        <taxon>Percidae</taxon>
        <taxon>Luciopercinae</taxon>
        <taxon>Sander</taxon>
    </lineage>
</organism>
<evidence type="ECO:0000256" key="1">
    <source>
        <dbReference type="ARBA" id="ARBA00022723"/>
    </source>
</evidence>
<protein>
    <submittedName>
        <fullName evidence="7">RING finger protein 223-like</fullName>
    </submittedName>
</protein>
<dbReference type="PROSITE" id="PS00518">
    <property type="entry name" value="ZF_RING_1"/>
    <property type="match status" value="1"/>
</dbReference>
<sequence length="854" mass="94091">MYTEHECGICYRTYNAGRRCPRELHCKHSFCESCLLALSRPLGPDEARLGADRFIVCPLCRHTTSISGEGKLRAELRVDEFVLERLLASGVLYQEEEDDPEEDESRVQDGCDDTEESTPPETPAEDNDFSTGSRGGRLRRSCRKVWRLISGKSSPRRGGENSMTNDDNEEARHDVLLHVLTAVFLTIIQTLGESCPSCQEILLSTQDPCLSLRWSMQLSRRLSCVQMLLQETGRYWSTSLPTSRGHYSGFTVTNELAAAGAHSTSTGIQSSKFLSSLSQTAPRASSISNSLDASAIKSIPRPEKLTTSITDFSQGIHSVSSSETPRHKKVKSYLLKGSQTSFGGHETVHTVTSDGSSAFPTTPHKQRASDAQVYSRVSSNIKQLQQSERKDPTKKVQHLSKNSNSLTNSQRYSFDKGKDYKIANRLIYPSLSPKFSFGQREASTTPAEIERTPTDNSSDIIPTKTWPSPRPFTSGFEEARPLLHESDAGMDSNPDHRQFRIYKRIYGLKGFGTRPLEGAKTFVSEPDMSARVQQGFKHRGSQIWQLKSSHSTMSRNELRSEDLKPLLTTAGSTESVTRFTPDVYKNRRKIYTFLGFGPVQNSIAKNNAHKQNPTSPSPIISSAILRSAGKPTIESSPKSEPRSPNKTKSVATEASMLNSSTSHIVRGKHVKGNGKKLNEYTLTKDTGNAAIVRLPKRPARVIAITYTDIIGSASFSGVTATTQTPITHPDKDYLTATIKQKEGAGQWTLNSEDAVLSSGNTSRGPAAHAKDEVDFSSVEENKLGVSSEEVVNGMKTFDFFLDNEGSGSGAFDMSDVLSTDTSQGHSEDSLELDYLRISTCNISFKSMNLSHTEK</sequence>
<feature type="region of interest" description="Disordered" evidence="5">
    <location>
        <begin position="344"/>
        <end position="412"/>
    </location>
</feature>
<feature type="compositionally biased region" description="Polar residues" evidence="5">
    <location>
        <begin position="349"/>
        <end position="360"/>
    </location>
</feature>
<dbReference type="InterPro" id="IPR001841">
    <property type="entry name" value="Znf_RING"/>
</dbReference>
<dbReference type="GO" id="GO:0016567">
    <property type="term" value="P:protein ubiquitination"/>
    <property type="evidence" value="ECO:0007669"/>
    <property type="project" value="TreeGrafter"/>
</dbReference>
<evidence type="ECO:0000313" key="7">
    <source>
        <dbReference type="Ensembl" id="ENSSLUP00000030742.1"/>
    </source>
</evidence>
<evidence type="ECO:0000313" key="8">
    <source>
        <dbReference type="Proteomes" id="UP000694568"/>
    </source>
</evidence>
<evidence type="ECO:0000256" key="4">
    <source>
        <dbReference type="PROSITE-ProRule" id="PRU00175"/>
    </source>
</evidence>
<dbReference type="Gene3D" id="3.30.40.10">
    <property type="entry name" value="Zinc/RING finger domain, C3HC4 (zinc finger)"/>
    <property type="match status" value="1"/>
</dbReference>
<dbReference type="PANTHER" id="PTHR22791:SF14">
    <property type="entry name" value="RING FINGER PROTEIN 227"/>
    <property type="match status" value="1"/>
</dbReference>
<evidence type="ECO:0000256" key="3">
    <source>
        <dbReference type="ARBA" id="ARBA00022833"/>
    </source>
</evidence>
<feature type="region of interest" description="Disordered" evidence="5">
    <location>
        <begin position="437"/>
        <end position="472"/>
    </location>
</feature>
<gene>
    <name evidence="7" type="primary">LOC116048996</name>
</gene>
<dbReference type="GO" id="GO:0061630">
    <property type="term" value="F:ubiquitin protein ligase activity"/>
    <property type="evidence" value="ECO:0007669"/>
    <property type="project" value="TreeGrafter"/>
</dbReference>
<dbReference type="PROSITE" id="PS50089">
    <property type="entry name" value="ZF_RING_2"/>
    <property type="match status" value="1"/>
</dbReference>
<reference evidence="7" key="2">
    <citation type="submission" date="2025-09" db="UniProtKB">
        <authorList>
            <consortium name="Ensembl"/>
        </authorList>
    </citation>
    <scope>IDENTIFICATION</scope>
</reference>
<keyword evidence="1" id="KW-0479">Metal-binding</keyword>